<evidence type="ECO:0000313" key="3">
    <source>
        <dbReference type="EMBL" id="MBU3062470.1"/>
    </source>
</evidence>
<dbReference type="Proteomes" id="UP000733379">
    <property type="component" value="Unassembled WGS sequence"/>
</dbReference>
<proteinExistence type="predicted"/>
<evidence type="ECO:0000313" key="4">
    <source>
        <dbReference type="EMBL" id="MBU3065696.1"/>
    </source>
</evidence>
<keyword evidence="5" id="KW-1185">Reference proteome</keyword>
<sequence length="92" mass="10150">MILTITQSSRKTVTSMETPPTPAPSVHIRAVITWLAIFPMVAIGMVVMAPFVGHWPLVLRALALTAVVVPLAVYLVVPRMLAAHHRFIRRSK</sequence>
<reference evidence="3 5" key="1">
    <citation type="submission" date="2021-06" db="EMBL/GenBank/DDBJ databases">
        <title>Actinomycetes sequencing.</title>
        <authorList>
            <person name="Shan Q."/>
        </authorList>
    </citation>
    <scope>NUCLEOTIDE SEQUENCE [LARGE SCALE GENOMIC DNA]</scope>
    <source>
        <strain evidence="3 5">NEAU-G5</strain>
    </source>
</reference>
<dbReference type="EMBL" id="JAHKNI010000011">
    <property type="protein sequence ID" value="MBU3065696.1"/>
    <property type="molecule type" value="Genomic_DNA"/>
</dbReference>
<dbReference type="EMBL" id="JAHKNI010000004">
    <property type="protein sequence ID" value="MBU3062470.1"/>
    <property type="molecule type" value="Genomic_DNA"/>
</dbReference>
<accession>A0ABS6AZP2</accession>
<keyword evidence="2" id="KW-0472">Membrane</keyword>
<evidence type="ECO:0000256" key="2">
    <source>
        <dbReference type="SAM" id="Phobius"/>
    </source>
</evidence>
<dbReference type="RefSeq" id="WP_215917401.1">
    <property type="nucleotide sequence ID" value="NZ_JAHKNI010000004.1"/>
</dbReference>
<feature type="transmembrane region" description="Helical" evidence="2">
    <location>
        <begin position="58"/>
        <end position="82"/>
    </location>
</feature>
<name>A0ABS6AZP2_9NOCA</name>
<evidence type="ECO:0000256" key="1">
    <source>
        <dbReference type="SAM" id="MobiDB-lite"/>
    </source>
</evidence>
<feature type="transmembrane region" description="Helical" evidence="2">
    <location>
        <begin position="31"/>
        <end position="52"/>
    </location>
</feature>
<comment type="caution">
    <text evidence="3">The sequence shown here is derived from an EMBL/GenBank/DDBJ whole genome shotgun (WGS) entry which is preliminary data.</text>
</comment>
<keyword evidence="2" id="KW-1133">Transmembrane helix</keyword>
<gene>
    <name evidence="3" type="ORF">KO481_13175</name>
    <name evidence="4" type="ORF">KO481_29735</name>
</gene>
<organism evidence="3 5">
    <name type="scientific">Nocardia albiluteola</name>
    <dbReference type="NCBI Taxonomy" id="2842303"/>
    <lineage>
        <taxon>Bacteria</taxon>
        <taxon>Bacillati</taxon>
        <taxon>Actinomycetota</taxon>
        <taxon>Actinomycetes</taxon>
        <taxon>Mycobacteriales</taxon>
        <taxon>Nocardiaceae</taxon>
        <taxon>Nocardia</taxon>
    </lineage>
</organism>
<feature type="compositionally biased region" description="Polar residues" evidence="1">
    <location>
        <begin position="1"/>
        <end position="18"/>
    </location>
</feature>
<keyword evidence="2" id="KW-0812">Transmembrane</keyword>
<protein>
    <submittedName>
        <fullName evidence="3">Uncharacterized protein</fullName>
    </submittedName>
</protein>
<feature type="region of interest" description="Disordered" evidence="1">
    <location>
        <begin position="1"/>
        <end position="22"/>
    </location>
</feature>
<evidence type="ECO:0000313" key="5">
    <source>
        <dbReference type="Proteomes" id="UP000733379"/>
    </source>
</evidence>